<proteinExistence type="predicted"/>
<dbReference type="AlphaFoldDB" id="B4CU19"/>
<comment type="caution">
    <text evidence="1">The sequence shown here is derived from an EMBL/GenBank/DDBJ whole genome shotgun (WGS) entry which is preliminary data.</text>
</comment>
<dbReference type="InParanoid" id="B4CU19"/>
<gene>
    <name evidence="1" type="ORF">CfE428DRAFT_0182</name>
</gene>
<accession>B4CU19</accession>
<reference evidence="1 2" key="1">
    <citation type="journal article" date="2011" name="J. Bacteriol.">
        <title>Genome sequence of Chthoniobacter flavus Ellin428, an aerobic heterotrophic soil bacterium.</title>
        <authorList>
            <person name="Kant R."/>
            <person name="van Passel M.W."/>
            <person name="Palva A."/>
            <person name="Lucas S."/>
            <person name="Lapidus A."/>
            <person name="Glavina Del Rio T."/>
            <person name="Dalin E."/>
            <person name="Tice H."/>
            <person name="Bruce D."/>
            <person name="Goodwin L."/>
            <person name="Pitluck S."/>
            <person name="Larimer F.W."/>
            <person name="Land M.L."/>
            <person name="Hauser L."/>
            <person name="Sangwan P."/>
            <person name="de Vos W.M."/>
            <person name="Janssen P.H."/>
            <person name="Smidt H."/>
        </authorList>
    </citation>
    <scope>NUCLEOTIDE SEQUENCE [LARGE SCALE GENOMIC DNA]</scope>
    <source>
        <strain evidence="1 2">Ellin428</strain>
    </source>
</reference>
<protein>
    <recommendedName>
        <fullName evidence="3">Addiction module component, TIGR02574 family</fullName>
    </recommendedName>
</protein>
<name>B4CU19_9BACT</name>
<evidence type="ECO:0000313" key="2">
    <source>
        <dbReference type="Proteomes" id="UP000005824"/>
    </source>
</evidence>
<sequence length="74" mass="8637">MTPALRLEEMSVPEKLQLMEALWQDLSRREDSVESPAWHGEVLAERERLIAAGKAQFIDWEQAKAEIRRECLED</sequence>
<dbReference type="STRING" id="497964.CfE428DRAFT_0182"/>
<organism evidence="1 2">
    <name type="scientific">Chthoniobacter flavus Ellin428</name>
    <dbReference type="NCBI Taxonomy" id="497964"/>
    <lineage>
        <taxon>Bacteria</taxon>
        <taxon>Pseudomonadati</taxon>
        <taxon>Verrucomicrobiota</taxon>
        <taxon>Spartobacteria</taxon>
        <taxon>Chthoniobacterales</taxon>
        <taxon>Chthoniobacteraceae</taxon>
        <taxon>Chthoniobacter</taxon>
    </lineage>
</organism>
<dbReference type="EMBL" id="ABVL01000001">
    <property type="protein sequence ID" value="EDY22057.1"/>
    <property type="molecule type" value="Genomic_DNA"/>
</dbReference>
<evidence type="ECO:0008006" key="3">
    <source>
        <dbReference type="Google" id="ProtNLM"/>
    </source>
</evidence>
<dbReference type="Proteomes" id="UP000005824">
    <property type="component" value="Unassembled WGS sequence"/>
</dbReference>
<dbReference type="eggNOG" id="ENOG5033ARN">
    <property type="taxonomic scope" value="Bacteria"/>
</dbReference>
<evidence type="ECO:0000313" key="1">
    <source>
        <dbReference type="EMBL" id="EDY22057.1"/>
    </source>
</evidence>
<dbReference type="InterPro" id="IPR013406">
    <property type="entry name" value="CHP02574_addiction_mod"/>
</dbReference>
<dbReference type="Pfam" id="PF09720">
    <property type="entry name" value="Unstab_antitox"/>
    <property type="match status" value="1"/>
</dbReference>
<keyword evidence="2" id="KW-1185">Reference proteome</keyword>